<keyword evidence="2" id="KW-0805">Transcription regulation</keyword>
<sequence length="246" mass="28092">MAESSKNELMDMKAEPSSPSEKHFQLQHHSRCSSSGSIHTPNSSAHNTDDDEDSDTNRSSSSLSYKERRREAHTQAEQKRRDAIKKGYDTLQDLVPTCQQQNDASGYKLSKAAVLQKSIDYISYLHQKKKKQEEERVALQKDVIGLRIIQSGYEQMLQNQQASPGRTEARLSDEIKFQVFQAIMDEMFQTFETISMNDFTELTTGVIPWLEEHCKPHLLRDVVSRTLRNIIPNVAPTNTPNSSMEM</sequence>
<dbReference type="GO" id="GO:0005634">
    <property type="term" value="C:nucleus"/>
    <property type="evidence" value="ECO:0007669"/>
    <property type="project" value="UniProtKB-SubCell"/>
</dbReference>
<name>A0A1L8DID9_9DIPT</name>
<feature type="compositionally biased region" description="Basic and acidic residues" evidence="6">
    <location>
        <begin position="65"/>
        <end position="80"/>
    </location>
</feature>
<dbReference type="GO" id="GO:0046983">
    <property type="term" value="F:protein dimerization activity"/>
    <property type="evidence" value="ECO:0007669"/>
    <property type="project" value="InterPro"/>
</dbReference>
<evidence type="ECO:0000256" key="6">
    <source>
        <dbReference type="SAM" id="MobiDB-lite"/>
    </source>
</evidence>
<dbReference type="InterPro" id="IPR036638">
    <property type="entry name" value="HLH_DNA-bd_sf"/>
</dbReference>
<dbReference type="CDD" id="cd19687">
    <property type="entry name" value="bHLHzip_Mlx"/>
    <property type="match status" value="1"/>
</dbReference>
<evidence type="ECO:0000313" key="8">
    <source>
        <dbReference type="EMBL" id="JAV06130.1"/>
    </source>
</evidence>
<keyword evidence="4" id="KW-0804">Transcription</keyword>
<dbReference type="GO" id="GO:0000978">
    <property type="term" value="F:RNA polymerase II cis-regulatory region sequence-specific DNA binding"/>
    <property type="evidence" value="ECO:0007669"/>
    <property type="project" value="TreeGrafter"/>
</dbReference>
<evidence type="ECO:0000259" key="7">
    <source>
        <dbReference type="PROSITE" id="PS50888"/>
    </source>
</evidence>
<feature type="region of interest" description="Disordered" evidence="6">
    <location>
        <begin position="1"/>
        <end position="80"/>
    </location>
</feature>
<dbReference type="EMBL" id="GFDF01007954">
    <property type="protein sequence ID" value="JAV06130.1"/>
    <property type="molecule type" value="Transcribed_RNA"/>
</dbReference>
<dbReference type="AlphaFoldDB" id="A0A1L8DID9"/>
<dbReference type="Pfam" id="PF00010">
    <property type="entry name" value="HLH"/>
    <property type="match status" value="1"/>
</dbReference>
<keyword evidence="5" id="KW-0539">Nucleus</keyword>
<dbReference type="SUPFAM" id="SSF47459">
    <property type="entry name" value="HLH, helix-loop-helix DNA-binding domain"/>
    <property type="match status" value="1"/>
</dbReference>
<organism evidence="8">
    <name type="scientific">Nyssomyia neivai</name>
    <dbReference type="NCBI Taxonomy" id="330878"/>
    <lineage>
        <taxon>Eukaryota</taxon>
        <taxon>Metazoa</taxon>
        <taxon>Ecdysozoa</taxon>
        <taxon>Arthropoda</taxon>
        <taxon>Hexapoda</taxon>
        <taxon>Insecta</taxon>
        <taxon>Pterygota</taxon>
        <taxon>Neoptera</taxon>
        <taxon>Endopterygota</taxon>
        <taxon>Diptera</taxon>
        <taxon>Nematocera</taxon>
        <taxon>Psychodoidea</taxon>
        <taxon>Psychodidae</taxon>
        <taxon>Nyssomyia</taxon>
    </lineage>
</organism>
<accession>A0A1L8DID9</accession>
<proteinExistence type="predicted"/>
<evidence type="ECO:0000256" key="4">
    <source>
        <dbReference type="ARBA" id="ARBA00023163"/>
    </source>
</evidence>
<dbReference type="SMART" id="SM00353">
    <property type="entry name" value="HLH"/>
    <property type="match status" value="1"/>
</dbReference>
<feature type="compositionally biased region" description="Polar residues" evidence="6">
    <location>
        <begin position="32"/>
        <end position="46"/>
    </location>
</feature>
<keyword evidence="3" id="KW-0238">DNA-binding</keyword>
<evidence type="ECO:0000256" key="3">
    <source>
        <dbReference type="ARBA" id="ARBA00023125"/>
    </source>
</evidence>
<reference evidence="8" key="1">
    <citation type="submission" date="2016-12" db="EMBL/GenBank/DDBJ databases">
        <title>An insight into the sialome and mialome of the sand fly, Nyssomyia neivai.</title>
        <authorList>
            <person name="Sebastian V."/>
            <person name="Goulart T.M."/>
            <person name="Oliveira W."/>
            <person name="Calvo E."/>
            <person name="Oliveira L.F."/>
            <person name="Pinto M.C."/>
            <person name="Rosselino A.M."/>
            <person name="Ribeiro J.M."/>
        </authorList>
    </citation>
    <scope>NUCLEOTIDE SEQUENCE</scope>
</reference>
<dbReference type="PROSITE" id="PS50888">
    <property type="entry name" value="BHLH"/>
    <property type="match status" value="1"/>
</dbReference>
<dbReference type="InterPro" id="IPR011598">
    <property type="entry name" value="bHLH_dom"/>
</dbReference>
<evidence type="ECO:0000256" key="5">
    <source>
        <dbReference type="ARBA" id="ARBA00023242"/>
    </source>
</evidence>
<evidence type="ECO:0000256" key="1">
    <source>
        <dbReference type="ARBA" id="ARBA00004123"/>
    </source>
</evidence>
<feature type="domain" description="BHLH" evidence="7">
    <location>
        <begin position="68"/>
        <end position="125"/>
    </location>
</feature>
<comment type="subcellular location">
    <subcellularLocation>
        <location evidence="1">Nucleus</location>
    </subcellularLocation>
</comment>
<feature type="compositionally biased region" description="Basic and acidic residues" evidence="6">
    <location>
        <begin position="1"/>
        <end position="24"/>
    </location>
</feature>
<dbReference type="GO" id="GO:0000981">
    <property type="term" value="F:DNA-binding transcription factor activity, RNA polymerase II-specific"/>
    <property type="evidence" value="ECO:0007669"/>
    <property type="project" value="TreeGrafter"/>
</dbReference>
<dbReference type="InterPro" id="IPR052207">
    <property type="entry name" value="Max-like/E-box_TFs"/>
</dbReference>
<dbReference type="PANTHER" id="PTHR15741:SF25">
    <property type="entry name" value="MAX-LIKE PROTEIN X"/>
    <property type="match status" value="1"/>
</dbReference>
<protein>
    <submittedName>
        <fullName evidence="8">Putative bhlhzip transcription factor bigmax</fullName>
    </submittedName>
</protein>
<evidence type="ECO:0000256" key="2">
    <source>
        <dbReference type="ARBA" id="ARBA00023015"/>
    </source>
</evidence>
<dbReference type="Gene3D" id="4.10.280.10">
    <property type="entry name" value="Helix-loop-helix DNA-binding domain"/>
    <property type="match status" value="1"/>
</dbReference>
<dbReference type="PANTHER" id="PTHR15741">
    <property type="entry name" value="BASIC HELIX-LOOP-HELIX ZIP TRANSCRIPTION FACTOR"/>
    <property type="match status" value="1"/>
</dbReference>